<sequence length="984" mass="109226">MKVSKTVIIIFSIPAFLILTSLLVPSIASAQSIESISLIELERTVQKPFIYSIEQSFSNPFLIDNGRAILYQPDSDHIQIYDYYMNQIRMTYTVNGKVTSVDQSGSFIAIGTSKGEVLILDEASNYSARKFEGWTSSVTQITMLSNRYVFALYSDGSMIQYDLNNDSWISYRPFSLQSTTENTQQFQIIKIWKDGGNLLLLCSPVFPPIGKIYLQLNPTTNETQVSGLQVVLNFTDTGFVLSGTTDAYGYVEFNIPPGENNSSVVSVYISSQKTGFYYYLGPISVGDLMNKLNYIPYPPSNAPLVSIPYIANNYILYLATPNPSGLNIINTYAFTADSVYGLKVEDGSLGFKYILLSYKGGYLYIDRLSSTLSLTGRDTFSRWNIVSYDSDSSGKFIALGTIDGTLFVLNYSQKGFSTFQSYKLTSTPWLVRVISASPLSIISFDGNYLHALVYSQNNYTLWPILRTENSNGYHVQGVTGSVFGTDETLLFFTPDETLILDGIQEIFNYMNLDLRTRTLSTVYINVIGEDGSIPGDFNATLKGRITYTTTGSGKTPLIFRNVLPDNYTLIINPVQQIYDSIAKSLLVTGSSNFNITLPLHRFNLSVELTDNTTNSFPKGTFSYSITSSGGFSILGNWAFSEGPLILNLTYGKYLLNIVPQYSSIYPSISLSFSIPENLSISINITRHTYLYGVQVLDKLTNSPATGIFRVEITDTKGEKHAGTTDYQGIAYIPIDDVGNMSISIVPLDEKTSKIYNPVTVYSDVSFQMVKQIYLDRKNYTLSLNVIDLDTNIPASGATVKIASYSVVLGPNGTLVFVLPANNYVITVQGGIYTTIQKTISLYDNTTTSIGVRRIMGTLTVRVIQSGGTPISNAYVHIDGIDNVNTYTFITDFTGEVTANLPLGLYRITVSAPDYVTYVGVWNISSIAPQMIEARMNYTLGGYFKAYGIYILIIVVAAILILYMRRYVRKKLDLLAQKELEEEVF</sequence>
<dbReference type="SUPFAM" id="SSF50978">
    <property type="entry name" value="WD40 repeat-like"/>
    <property type="match status" value="1"/>
</dbReference>
<keyword evidence="1" id="KW-0472">Membrane</keyword>
<dbReference type="AlphaFoldDB" id="A0A7C2YT26"/>
<dbReference type="Proteomes" id="UP000885664">
    <property type="component" value="Unassembled WGS sequence"/>
</dbReference>
<dbReference type="InterPro" id="IPR036322">
    <property type="entry name" value="WD40_repeat_dom_sf"/>
</dbReference>
<feature type="transmembrane region" description="Helical" evidence="1">
    <location>
        <begin position="946"/>
        <end position="963"/>
    </location>
</feature>
<dbReference type="GO" id="GO:0004180">
    <property type="term" value="F:carboxypeptidase activity"/>
    <property type="evidence" value="ECO:0007669"/>
    <property type="project" value="UniProtKB-KW"/>
</dbReference>
<comment type="caution">
    <text evidence="2">The sequence shown here is derived from an EMBL/GenBank/DDBJ whole genome shotgun (WGS) entry which is preliminary data.</text>
</comment>
<accession>A0A7C2YT26</accession>
<evidence type="ECO:0000313" key="2">
    <source>
        <dbReference type="EMBL" id="HEU97538.1"/>
    </source>
</evidence>
<dbReference type="InterPro" id="IPR008969">
    <property type="entry name" value="CarboxyPept-like_regulatory"/>
</dbReference>
<gene>
    <name evidence="2" type="ORF">ENO36_01605</name>
</gene>
<dbReference type="InterPro" id="IPR015943">
    <property type="entry name" value="WD40/YVTN_repeat-like_dom_sf"/>
</dbReference>
<keyword evidence="1" id="KW-1133">Transmembrane helix</keyword>
<dbReference type="EMBL" id="DSFE01000039">
    <property type="protein sequence ID" value="HEU97538.1"/>
    <property type="molecule type" value="Genomic_DNA"/>
</dbReference>
<evidence type="ECO:0000256" key="1">
    <source>
        <dbReference type="SAM" id="Phobius"/>
    </source>
</evidence>
<proteinExistence type="predicted"/>
<dbReference type="SUPFAM" id="SSF49464">
    <property type="entry name" value="Carboxypeptidase regulatory domain-like"/>
    <property type="match status" value="1"/>
</dbReference>
<dbReference type="Gene3D" id="2.60.40.1120">
    <property type="entry name" value="Carboxypeptidase-like, regulatory domain"/>
    <property type="match status" value="1"/>
</dbReference>
<keyword evidence="2" id="KW-0645">Protease</keyword>
<keyword evidence="2" id="KW-0121">Carboxypeptidase</keyword>
<reference evidence="2" key="1">
    <citation type="journal article" date="2020" name="mSystems">
        <title>Genome- and Community-Level Interaction Insights into Carbon Utilization and Element Cycling Functions of Hydrothermarchaeota in Hydrothermal Sediment.</title>
        <authorList>
            <person name="Zhou Z."/>
            <person name="Liu Y."/>
            <person name="Xu W."/>
            <person name="Pan J."/>
            <person name="Luo Z.H."/>
            <person name="Li M."/>
        </authorList>
    </citation>
    <scope>NUCLEOTIDE SEQUENCE [LARGE SCALE GENOMIC DNA]</scope>
    <source>
        <strain evidence="2">SpSt-1259</strain>
    </source>
</reference>
<organism evidence="2">
    <name type="scientific">Fervidicoccus fontis</name>
    <dbReference type="NCBI Taxonomy" id="683846"/>
    <lineage>
        <taxon>Archaea</taxon>
        <taxon>Thermoproteota</taxon>
        <taxon>Thermoprotei</taxon>
        <taxon>Fervidicoccales</taxon>
        <taxon>Fervidicoccaceae</taxon>
        <taxon>Fervidicoccus</taxon>
    </lineage>
</organism>
<keyword evidence="2" id="KW-0378">Hydrolase</keyword>
<name>A0A7C2YT26_9CREN</name>
<dbReference type="Gene3D" id="2.130.10.10">
    <property type="entry name" value="YVTN repeat-like/Quinoprotein amine dehydrogenase"/>
    <property type="match status" value="1"/>
</dbReference>
<protein>
    <submittedName>
        <fullName evidence="2">Carboxypeptidase regulatory-like domain-containing protein</fullName>
    </submittedName>
</protein>
<dbReference type="Pfam" id="PF13620">
    <property type="entry name" value="CarboxypepD_reg"/>
    <property type="match status" value="1"/>
</dbReference>
<keyword evidence="1" id="KW-0812">Transmembrane</keyword>